<feature type="region of interest" description="Disordered" evidence="7">
    <location>
        <begin position="991"/>
        <end position="1016"/>
    </location>
</feature>
<dbReference type="OrthoDB" id="65569at2759"/>
<dbReference type="InterPro" id="IPR001360">
    <property type="entry name" value="Glyco_hydro_1"/>
</dbReference>
<evidence type="ECO:0000256" key="6">
    <source>
        <dbReference type="ARBA" id="ARBA00023295"/>
    </source>
</evidence>
<reference evidence="9" key="1">
    <citation type="submission" date="2022-07" db="EMBL/GenBank/DDBJ databases">
        <authorList>
            <person name="Trinca V."/>
            <person name="Uliana J.V.C."/>
            <person name="Torres T.T."/>
            <person name="Ward R.J."/>
            <person name="Monesi N."/>
        </authorList>
    </citation>
    <scope>NUCLEOTIDE SEQUENCE</scope>
    <source>
        <strain evidence="9">HSMRA1968</strain>
        <tissue evidence="9">Whole embryos</tissue>
    </source>
</reference>
<dbReference type="PANTHER" id="PTHR10353">
    <property type="entry name" value="GLYCOSYL HYDROLASE"/>
    <property type="match status" value="1"/>
</dbReference>
<keyword evidence="4 9" id="KW-0378">Hydrolase</keyword>
<dbReference type="InterPro" id="IPR017853">
    <property type="entry name" value="GH"/>
</dbReference>
<feature type="compositionally biased region" description="Low complexity" evidence="7">
    <location>
        <begin position="992"/>
        <end position="1016"/>
    </location>
</feature>
<evidence type="ECO:0000256" key="1">
    <source>
        <dbReference type="ARBA" id="ARBA00010838"/>
    </source>
</evidence>
<feature type="chain" id="PRO_5040287532" evidence="8">
    <location>
        <begin position="34"/>
        <end position="1044"/>
    </location>
</feature>
<comment type="caution">
    <text evidence="9">The sequence shown here is derived from an EMBL/GenBank/DDBJ whole genome shotgun (WGS) entry which is preliminary data.</text>
</comment>
<comment type="similarity">
    <text evidence="1">Belongs to the glycosyl hydrolase 1 family.</text>
</comment>
<dbReference type="FunFam" id="3.20.20.80:FF:000013">
    <property type="entry name" value="lactase-phlorizin hydrolase"/>
    <property type="match status" value="2"/>
</dbReference>
<keyword evidence="6" id="KW-0326">Glycosidase</keyword>
<evidence type="ECO:0000256" key="8">
    <source>
        <dbReference type="SAM" id="SignalP"/>
    </source>
</evidence>
<dbReference type="EMBL" id="WJQU01000003">
    <property type="protein sequence ID" value="KAJ6637591.1"/>
    <property type="molecule type" value="Genomic_DNA"/>
</dbReference>
<dbReference type="Pfam" id="PF00232">
    <property type="entry name" value="Glyco_hydro_1"/>
    <property type="match status" value="2"/>
</dbReference>
<protein>
    <submittedName>
        <fullName evidence="9">Lactase-phlorizin hydrolase</fullName>
    </submittedName>
</protein>
<dbReference type="InterPro" id="IPR033132">
    <property type="entry name" value="GH_1_N_CS"/>
</dbReference>
<dbReference type="Gene3D" id="3.20.20.80">
    <property type="entry name" value="Glycosidases"/>
    <property type="match status" value="2"/>
</dbReference>
<keyword evidence="5" id="KW-0325">Glycoprotein</keyword>
<feature type="signal peptide" evidence="8">
    <location>
        <begin position="1"/>
        <end position="33"/>
    </location>
</feature>
<keyword evidence="3 8" id="KW-0732">Signal</keyword>
<dbReference type="GO" id="GO:0008422">
    <property type="term" value="F:beta-glucosidase activity"/>
    <property type="evidence" value="ECO:0007669"/>
    <property type="project" value="TreeGrafter"/>
</dbReference>
<gene>
    <name evidence="9" type="primary">Lct_0</name>
    <name evidence="9" type="ORF">Bhyg_10322</name>
</gene>
<dbReference type="SUPFAM" id="SSF51445">
    <property type="entry name" value="(Trans)glycosidases"/>
    <property type="match status" value="2"/>
</dbReference>
<evidence type="ECO:0000313" key="10">
    <source>
        <dbReference type="Proteomes" id="UP001151699"/>
    </source>
</evidence>
<evidence type="ECO:0000256" key="5">
    <source>
        <dbReference type="ARBA" id="ARBA00023180"/>
    </source>
</evidence>
<sequence length="1044" mass="118605">MKKTSVVNEDRKMSALWLKLLLMGFISISSSHGQADDDFFYGNFPDNFMWGFATAAYQIEGAWNADDKGENSWDFYSHQNGGANIDDGKNGDVACDSYHKYPDDVKLLKDMGADFYRFSLSWSRLIPTGKIADGISSAGIAYYNRLIDALVAEGIVPFVTLFHWDTPLGIQDDGGWLHDEIVNHFADFARLAFTQFGDRVKFWISFNEPQIFCLAKWNYGASRDSNPFAEPPVKPYICSHNVVKSHAKAWRIYDEEFRPTQNGQMGIALNCDWYEPKDRNDPEHIAAMERALYFKYGWWAHPLTTGEYPPVMREFVDANSNAGESRLPTFDEEWTDIINVIIQECSICFMFKGTVDFLGLNHYGTQYVLPSDGSNGGTNGDARIRMEGDAAWNKSGIGWNVVPYGFRNMLTWIHEEYKLPIYVTENGYGDQESVAHDDPGRQNYYRGYINEMLKAIKLNKADVRGYAAWSLMDNFEWEKGYTARFGVNYVDFNDPERPRTPKGSAALLTRIFADNGFRKVDDEFLYGTFPDGFMWGLATSSYQIEGGWNADDKGENTWDFWSHQNDGANIADRSNGDVACDSYHKYQEDVKLLKNMGANFYRFSLSWSRVVPSGKVANGVSSAGIAYYNKLIDALLAEGIEPFITLYHWETPLGIQEEGGWLSDGIVEHFADYARVAFDAFGDRVKFWLSFNEPYIFCLANWNYGERSPFIEPPVKPYICSHNVIKAHARAWRIYDTEFRPTQNGKMGITLNCDWAEPKDQSDAEHIAAKERALHFKFGWWAHPLTTGAYPPIMRELVDAKSIERESRLPTFDAVWTEYVKGTLDFIGLNSYSSYYVLPSDGSNGWVNGDANILSESDGSWNRSGIGWSVVPYGFRKLLTWIHEEYKLPIYVTENGYGAREAEGLDDTGRQNYYRAYINEMLKAIVYDKADVRAYTAWSLIDNFEWTQGYTARFGVNYVDFNDPERPRTPKGSAIQLTKIFADNGFPDPLQSSSSAQTTPSTQQPTTTTTTTTTTTAPSSAISFEKTFHVIVLGLCLAHLIIFH</sequence>
<evidence type="ECO:0000313" key="9">
    <source>
        <dbReference type="EMBL" id="KAJ6637591.1"/>
    </source>
</evidence>
<keyword evidence="10" id="KW-1185">Reference proteome</keyword>
<dbReference type="PROSITE" id="PS00653">
    <property type="entry name" value="GLYCOSYL_HYDROL_F1_2"/>
    <property type="match status" value="2"/>
</dbReference>
<name>A0A9Q0RYW6_9DIPT</name>
<dbReference type="GO" id="GO:0005975">
    <property type="term" value="P:carbohydrate metabolic process"/>
    <property type="evidence" value="ECO:0007669"/>
    <property type="project" value="InterPro"/>
</dbReference>
<proteinExistence type="inferred from homology"/>
<evidence type="ECO:0000256" key="2">
    <source>
        <dbReference type="ARBA" id="ARBA00011738"/>
    </source>
</evidence>
<dbReference type="PANTHER" id="PTHR10353:SF36">
    <property type="entry name" value="LP05116P"/>
    <property type="match status" value="1"/>
</dbReference>
<accession>A0A9Q0RYW6</accession>
<evidence type="ECO:0000256" key="4">
    <source>
        <dbReference type="ARBA" id="ARBA00022801"/>
    </source>
</evidence>
<dbReference type="Proteomes" id="UP001151699">
    <property type="component" value="Chromosome X"/>
</dbReference>
<evidence type="ECO:0000256" key="7">
    <source>
        <dbReference type="SAM" id="MobiDB-lite"/>
    </source>
</evidence>
<organism evidence="9 10">
    <name type="scientific">Pseudolycoriella hygida</name>
    <dbReference type="NCBI Taxonomy" id="35572"/>
    <lineage>
        <taxon>Eukaryota</taxon>
        <taxon>Metazoa</taxon>
        <taxon>Ecdysozoa</taxon>
        <taxon>Arthropoda</taxon>
        <taxon>Hexapoda</taxon>
        <taxon>Insecta</taxon>
        <taxon>Pterygota</taxon>
        <taxon>Neoptera</taxon>
        <taxon>Endopterygota</taxon>
        <taxon>Diptera</taxon>
        <taxon>Nematocera</taxon>
        <taxon>Sciaroidea</taxon>
        <taxon>Sciaridae</taxon>
        <taxon>Pseudolycoriella</taxon>
    </lineage>
</organism>
<comment type="subunit">
    <text evidence="2">Homodimer.</text>
</comment>
<dbReference type="AlphaFoldDB" id="A0A9Q0RYW6"/>
<dbReference type="PRINTS" id="PR00131">
    <property type="entry name" value="GLHYDRLASE1"/>
</dbReference>
<evidence type="ECO:0000256" key="3">
    <source>
        <dbReference type="ARBA" id="ARBA00022729"/>
    </source>
</evidence>